<evidence type="ECO:0000259" key="3">
    <source>
        <dbReference type="SMART" id="SM00062"/>
    </source>
</evidence>
<dbReference type="PANTHER" id="PTHR35936:SF17">
    <property type="entry name" value="ARGININE-BINDING EXTRACELLULAR PROTEIN ARTP"/>
    <property type="match status" value="1"/>
</dbReference>
<feature type="chain" id="PRO_5008659984" description="Solute-binding protein family 3/N-terminal domain-containing protein" evidence="2">
    <location>
        <begin position="23"/>
        <end position="288"/>
    </location>
</feature>
<dbReference type="PANTHER" id="PTHR35936">
    <property type="entry name" value="MEMBRANE-BOUND LYTIC MUREIN TRANSGLYCOSYLASE F"/>
    <property type="match status" value="1"/>
</dbReference>
<reference evidence="4 5" key="1">
    <citation type="submission" date="2016-08" db="EMBL/GenBank/DDBJ databases">
        <title>Whole genome sequence of Mesorhizobium sp. strain UASWS1009 isolated from industrial sewage.</title>
        <authorList>
            <person name="Crovadore J."/>
            <person name="Calmin G."/>
            <person name="Chablais R."/>
            <person name="Cochard B."/>
            <person name="Lefort F."/>
        </authorList>
    </citation>
    <scope>NUCLEOTIDE SEQUENCE [LARGE SCALE GENOMIC DNA]</scope>
    <source>
        <strain evidence="4 5">UASWS1009</strain>
    </source>
</reference>
<dbReference type="STRING" id="1566387.QV13_09970"/>
<feature type="signal peptide" evidence="2">
    <location>
        <begin position="1"/>
        <end position="22"/>
    </location>
</feature>
<evidence type="ECO:0000256" key="2">
    <source>
        <dbReference type="SAM" id="SignalP"/>
    </source>
</evidence>
<evidence type="ECO:0000256" key="1">
    <source>
        <dbReference type="ARBA" id="ARBA00022729"/>
    </source>
</evidence>
<dbReference type="AlphaFoldDB" id="A0A1C2DYS2"/>
<evidence type="ECO:0000313" key="5">
    <source>
        <dbReference type="Proteomes" id="UP000094412"/>
    </source>
</evidence>
<dbReference type="SMART" id="SM00062">
    <property type="entry name" value="PBPb"/>
    <property type="match status" value="1"/>
</dbReference>
<comment type="caution">
    <text evidence="4">The sequence shown here is derived from an EMBL/GenBank/DDBJ whole genome shotgun (WGS) entry which is preliminary data.</text>
</comment>
<dbReference type="Gene3D" id="3.40.190.10">
    <property type="entry name" value="Periplasmic binding protein-like II"/>
    <property type="match status" value="2"/>
</dbReference>
<keyword evidence="1 2" id="KW-0732">Signal</keyword>
<gene>
    <name evidence="4" type="ORF">QV13_09970</name>
</gene>
<dbReference type="SUPFAM" id="SSF53850">
    <property type="entry name" value="Periplasmic binding protein-like II"/>
    <property type="match status" value="1"/>
</dbReference>
<name>A0A1C2DYS2_9HYPH</name>
<dbReference type="EMBL" id="MDEO01000030">
    <property type="protein sequence ID" value="OCX19919.1"/>
    <property type="molecule type" value="Genomic_DNA"/>
</dbReference>
<accession>A0A1C2DYS2</accession>
<evidence type="ECO:0000313" key="4">
    <source>
        <dbReference type="EMBL" id="OCX19919.1"/>
    </source>
</evidence>
<keyword evidence="5" id="KW-1185">Reference proteome</keyword>
<feature type="domain" description="Solute-binding protein family 3/N-terminal" evidence="3">
    <location>
        <begin position="27"/>
        <end position="279"/>
    </location>
</feature>
<proteinExistence type="predicted"/>
<organism evidence="4 5">
    <name type="scientific">Mesorhizobium hungaricum</name>
    <dbReference type="NCBI Taxonomy" id="1566387"/>
    <lineage>
        <taxon>Bacteria</taxon>
        <taxon>Pseudomonadati</taxon>
        <taxon>Pseudomonadota</taxon>
        <taxon>Alphaproteobacteria</taxon>
        <taxon>Hyphomicrobiales</taxon>
        <taxon>Phyllobacteriaceae</taxon>
        <taxon>Mesorhizobium</taxon>
    </lineage>
</organism>
<dbReference type="InterPro" id="IPR001638">
    <property type="entry name" value="Solute-binding_3/MltF_N"/>
</dbReference>
<sequence length="288" mass="30623">MKRRMLLVSAAMLLAGASTIQAAEQRVVKLATDGTYAPFNYTDPAGKLIGFEADLVDDICKRMNVKCEWVIQNFDGMIPALNEKRFDAILASLSITDERAKAVDFSIAYYAGPTRLIASGESKLGQFKSGAGSTILLGSMSDKDKAVIGDVATALKDATVGVERASTHAKFFEGIFPGVKVKIYDKGENMLLDLVAGRIDAAVDGAGSTLNFIGEQEKAGKKFVAFGPALKGGALGKGVALAFRKGEETELREQFNKAIREATADGSISKMSVKWIGVDGSIPENVAK</sequence>
<dbReference type="Pfam" id="PF00497">
    <property type="entry name" value="SBP_bac_3"/>
    <property type="match status" value="1"/>
</dbReference>
<protein>
    <recommendedName>
        <fullName evidence="3">Solute-binding protein family 3/N-terminal domain-containing protein</fullName>
    </recommendedName>
</protein>
<dbReference type="Proteomes" id="UP000094412">
    <property type="component" value="Unassembled WGS sequence"/>
</dbReference>